<reference evidence="1" key="1">
    <citation type="submission" date="2023-07" db="EMBL/GenBank/DDBJ databases">
        <title>Black Yeasts Isolated from many extreme environments.</title>
        <authorList>
            <person name="Coleine C."/>
            <person name="Stajich J.E."/>
            <person name="Selbmann L."/>
        </authorList>
    </citation>
    <scope>NUCLEOTIDE SEQUENCE</scope>
    <source>
        <strain evidence="1">CCFEE 5714</strain>
    </source>
</reference>
<sequence>MSTAEDHAAIPTYLKAHGPLMGIAFVLVLPLGAWIVRLSKVTVWVHASIQLLGWMMMLAGLALGIRLGRLTDLPSNNAHTILGTLVVLFLFFQPLLGYIHHLRFRKLQKQTRWTLMHIWNGRVAVLLGMLNGGLGLRLANNTTSGEIGYGVVAGVSGAAYLGLIVWTDVARRNNDRTSKDDTTGGISMMDREAVESGRAGVE</sequence>
<dbReference type="Proteomes" id="UP001281147">
    <property type="component" value="Unassembled WGS sequence"/>
</dbReference>
<name>A0ACC3MR48_9PEZI</name>
<evidence type="ECO:0000313" key="2">
    <source>
        <dbReference type="Proteomes" id="UP001281147"/>
    </source>
</evidence>
<dbReference type="EMBL" id="JAUTXU010000176">
    <property type="protein sequence ID" value="KAK3701212.1"/>
    <property type="molecule type" value="Genomic_DNA"/>
</dbReference>
<organism evidence="1 2">
    <name type="scientific">Vermiconidia calcicola</name>
    <dbReference type="NCBI Taxonomy" id="1690605"/>
    <lineage>
        <taxon>Eukaryota</taxon>
        <taxon>Fungi</taxon>
        <taxon>Dikarya</taxon>
        <taxon>Ascomycota</taxon>
        <taxon>Pezizomycotina</taxon>
        <taxon>Dothideomycetes</taxon>
        <taxon>Dothideomycetidae</taxon>
        <taxon>Mycosphaerellales</taxon>
        <taxon>Extremaceae</taxon>
        <taxon>Vermiconidia</taxon>
    </lineage>
</organism>
<protein>
    <submittedName>
        <fullName evidence="1">DOMON domain-containing protein frrs1L</fullName>
    </submittedName>
</protein>
<accession>A0ACC3MR48</accession>
<comment type="caution">
    <text evidence="1">The sequence shown here is derived from an EMBL/GenBank/DDBJ whole genome shotgun (WGS) entry which is preliminary data.</text>
</comment>
<evidence type="ECO:0000313" key="1">
    <source>
        <dbReference type="EMBL" id="KAK3701212.1"/>
    </source>
</evidence>
<keyword evidence="2" id="KW-1185">Reference proteome</keyword>
<proteinExistence type="predicted"/>
<gene>
    <name evidence="1" type="primary">FRRS1_2</name>
    <name evidence="1" type="ORF">LTR37_015591</name>
</gene>